<feature type="domain" description="Bifunctional inhibitor/plant lipid transfer protein/seed storage helical" evidence="3">
    <location>
        <begin position="30"/>
        <end position="114"/>
    </location>
</feature>
<dbReference type="CDD" id="cd01960">
    <property type="entry name" value="nsLTP1"/>
    <property type="match status" value="1"/>
</dbReference>
<dbReference type="SUPFAM" id="SSF47699">
    <property type="entry name" value="Bifunctional inhibitor/lipid-transfer protein/seed storage 2S albumin"/>
    <property type="match status" value="1"/>
</dbReference>
<sequence length="132" mass="13765">MGVRGAMLVMAAAALVFLAVAPVAESAISCDVVYSNLNPCLNYVLFGGMPPPQCCQGARNLLAAARTPADRQSICRCLKNASQGATGPISDNAATLPMKCNMNIPYRISPSTDCNRFSLSLPASTDQPTPTS</sequence>
<evidence type="ECO:0000259" key="3">
    <source>
        <dbReference type="SMART" id="SM00499"/>
    </source>
</evidence>
<dbReference type="EMBL" id="CACRZD030000001">
    <property type="protein sequence ID" value="CAA6654626.1"/>
    <property type="molecule type" value="Genomic_DNA"/>
</dbReference>
<name>A0A7I8IA75_SPIIN</name>
<comment type="similarity">
    <text evidence="1">Belongs to the plant LTP family.</text>
</comment>
<dbReference type="InterPro" id="IPR016140">
    <property type="entry name" value="Bifunc_inhib/LTP/seed_store"/>
</dbReference>
<dbReference type="PRINTS" id="PR00382">
    <property type="entry name" value="LIPIDTRNSFER"/>
</dbReference>
<evidence type="ECO:0000256" key="1">
    <source>
        <dbReference type="RuleBase" id="RU000628"/>
    </source>
</evidence>
<dbReference type="EMBL" id="LR743588">
    <property type="protein sequence ID" value="CAA2614849.1"/>
    <property type="molecule type" value="Genomic_DNA"/>
</dbReference>
<comment type="function">
    <text evidence="1">Plant non-specific lipid-transfer proteins transfer phospholipids as well as galactolipids across membranes. May play a role in wax or cutin deposition in the cell walls of expanding epidermal cells and certain secretory tissues.</text>
</comment>
<evidence type="ECO:0000256" key="2">
    <source>
        <dbReference type="SAM" id="SignalP"/>
    </source>
</evidence>
<keyword evidence="2" id="KW-0732">Signal</keyword>
<dbReference type="SMART" id="SM00499">
    <property type="entry name" value="AAI"/>
    <property type="match status" value="1"/>
</dbReference>
<evidence type="ECO:0000313" key="4">
    <source>
        <dbReference type="EMBL" id="CAA2614849.1"/>
    </source>
</evidence>
<dbReference type="GO" id="GO:0008289">
    <property type="term" value="F:lipid binding"/>
    <property type="evidence" value="ECO:0007669"/>
    <property type="project" value="UniProtKB-KW"/>
</dbReference>
<dbReference type="InterPro" id="IPR036312">
    <property type="entry name" value="Bifun_inhib/LTP/seed_sf"/>
</dbReference>
<dbReference type="InterPro" id="IPR000528">
    <property type="entry name" value="Plant_nsLTP"/>
</dbReference>
<organism evidence="4">
    <name type="scientific">Spirodela intermedia</name>
    <name type="common">Intermediate duckweed</name>
    <dbReference type="NCBI Taxonomy" id="51605"/>
    <lineage>
        <taxon>Eukaryota</taxon>
        <taxon>Viridiplantae</taxon>
        <taxon>Streptophyta</taxon>
        <taxon>Embryophyta</taxon>
        <taxon>Tracheophyta</taxon>
        <taxon>Spermatophyta</taxon>
        <taxon>Magnoliopsida</taxon>
        <taxon>Liliopsida</taxon>
        <taxon>Araceae</taxon>
        <taxon>Lemnoideae</taxon>
        <taxon>Spirodela</taxon>
    </lineage>
</organism>
<protein>
    <recommendedName>
        <fullName evidence="1">Non-specific lipid-transfer protein</fullName>
    </recommendedName>
</protein>
<dbReference type="GO" id="GO:0006869">
    <property type="term" value="P:lipid transport"/>
    <property type="evidence" value="ECO:0007669"/>
    <property type="project" value="InterPro"/>
</dbReference>
<evidence type="ECO:0000313" key="5">
    <source>
        <dbReference type="Proteomes" id="UP001189122"/>
    </source>
</evidence>
<proteinExistence type="inferred from homology"/>
<feature type="signal peptide" evidence="2">
    <location>
        <begin position="1"/>
        <end position="26"/>
    </location>
</feature>
<dbReference type="Proteomes" id="UP001189122">
    <property type="component" value="Unassembled WGS sequence"/>
</dbReference>
<dbReference type="PANTHER" id="PTHR33076">
    <property type="entry name" value="NON-SPECIFIC LIPID-TRANSFER PROTEIN 2-RELATED"/>
    <property type="match status" value="1"/>
</dbReference>
<accession>A0A7I8IA75</accession>
<dbReference type="AlphaFoldDB" id="A0A7I8IA75"/>
<gene>
    <name evidence="4" type="ORF">SI7747_01001216</name>
</gene>
<dbReference type="Gene3D" id="1.10.110.10">
    <property type="entry name" value="Plant lipid-transfer and hydrophobic proteins"/>
    <property type="match status" value="1"/>
</dbReference>
<dbReference type="Pfam" id="PF00234">
    <property type="entry name" value="Tryp_alpha_amyl"/>
    <property type="match status" value="1"/>
</dbReference>
<feature type="chain" id="PRO_5029587205" description="Non-specific lipid-transfer protein" evidence="2">
    <location>
        <begin position="27"/>
        <end position="132"/>
    </location>
</feature>
<reference evidence="4 5" key="1">
    <citation type="submission" date="2019-12" db="EMBL/GenBank/DDBJ databases">
        <authorList>
            <person name="Scholz U."/>
            <person name="Mascher M."/>
            <person name="Fiebig A."/>
        </authorList>
    </citation>
    <scope>NUCLEOTIDE SEQUENCE</scope>
</reference>
<keyword evidence="5" id="KW-1185">Reference proteome</keyword>
<keyword evidence="1" id="KW-0813">Transport</keyword>
<keyword evidence="1" id="KW-0446">Lipid-binding</keyword>